<gene>
    <name evidence="1" type="ORF">Tco_0802925</name>
</gene>
<accession>A0ABQ5A144</accession>
<dbReference type="PANTHER" id="PTHR47165:SF4">
    <property type="entry name" value="OS03G0429900 PROTEIN"/>
    <property type="match status" value="1"/>
</dbReference>
<dbReference type="Gene3D" id="2.40.50.140">
    <property type="entry name" value="Nucleic acid-binding proteins"/>
    <property type="match status" value="2"/>
</dbReference>
<proteinExistence type="predicted"/>
<dbReference type="InterPro" id="IPR012340">
    <property type="entry name" value="NA-bd_OB-fold"/>
</dbReference>
<keyword evidence="1" id="KW-0378">Hydrolase</keyword>
<reference evidence="1" key="2">
    <citation type="submission" date="2022-01" db="EMBL/GenBank/DDBJ databases">
        <authorList>
            <person name="Yamashiro T."/>
            <person name="Shiraishi A."/>
            <person name="Satake H."/>
            <person name="Nakayama K."/>
        </authorList>
    </citation>
    <scope>NUCLEOTIDE SEQUENCE</scope>
</reference>
<organism evidence="1 2">
    <name type="scientific">Tanacetum coccineum</name>
    <dbReference type="NCBI Taxonomy" id="301880"/>
    <lineage>
        <taxon>Eukaryota</taxon>
        <taxon>Viridiplantae</taxon>
        <taxon>Streptophyta</taxon>
        <taxon>Embryophyta</taxon>
        <taxon>Tracheophyta</taxon>
        <taxon>Spermatophyta</taxon>
        <taxon>Magnoliopsida</taxon>
        <taxon>eudicotyledons</taxon>
        <taxon>Gunneridae</taxon>
        <taxon>Pentapetalae</taxon>
        <taxon>asterids</taxon>
        <taxon>campanulids</taxon>
        <taxon>Asterales</taxon>
        <taxon>Asteraceae</taxon>
        <taxon>Asteroideae</taxon>
        <taxon>Anthemideae</taxon>
        <taxon>Anthemidinae</taxon>
        <taxon>Tanacetum</taxon>
    </lineage>
</organism>
<evidence type="ECO:0000313" key="1">
    <source>
        <dbReference type="EMBL" id="GJS95957.1"/>
    </source>
</evidence>
<dbReference type="EMBL" id="BQNB010011850">
    <property type="protein sequence ID" value="GJS95957.1"/>
    <property type="molecule type" value="Genomic_DNA"/>
</dbReference>
<keyword evidence="1" id="KW-0067">ATP-binding</keyword>
<dbReference type="SUPFAM" id="SSF50249">
    <property type="entry name" value="Nucleic acid-binding proteins"/>
    <property type="match status" value="1"/>
</dbReference>
<protein>
    <submittedName>
        <fullName evidence="1">DNA helicase</fullName>
    </submittedName>
</protein>
<reference evidence="1" key="1">
    <citation type="journal article" date="2022" name="Int. J. Mol. Sci.">
        <title>Draft Genome of Tanacetum Coccineum: Genomic Comparison of Closely Related Tanacetum-Family Plants.</title>
        <authorList>
            <person name="Yamashiro T."/>
            <person name="Shiraishi A."/>
            <person name="Nakayama K."/>
            <person name="Satake H."/>
        </authorList>
    </citation>
    <scope>NUCLEOTIDE SEQUENCE</scope>
</reference>
<comment type="caution">
    <text evidence="1">The sequence shown here is derived from an EMBL/GenBank/DDBJ whole genome shotgun (WGS) entry which is preliminary data.</text>
</comment>
<keyword evidence="1" id="KW-0347">Helicase</keyword>
<sequence>MKTKRKLVPKPIGTGGCGKFSNYQNEGGSCIPSGTNVIEPVGETFAEDAGVSKRRCIRDVEYVGSSNVAPQSSKGSGQCIFLNACLDVVDRQPVGSDVGGSKRKYSDNLGNLTNDGHKVLGQQILGFDVGRLKPEGSRCLGNLNEGGHSMVGEQPFASHVCGPKRKLAYNELPGRANVKDAVLTVEFTLEDATSQSNNTTSISGNIIGLALWNEMAMEFDMQTYDSLPKPVVIAVSSCWVSRYNGLQLSATSATHYYLNPNIPETLHIKQQNEQSTDTTPFLIINNQRYEDPNLERTRNRFPLATLLKINPQNYQLQYLESTRKKNGTTKDAPSAAKSYSFKAIVSDGSATTSITCFSNQANTLTRDIHEVLAELADKNPYHIPESLRQLEGTTHTFQFYFDTLSTSRRPDFVLDTVF</sequence>
<keyword evidence="1" id="KW-0547">Nucleotide-binding</keyword>
<dbReference type="PANTHER" id="PTHR47165">
    <property type="entry name" value="OS03G0429900 PROTEIN"/>
    <property type="match status" value="1"/>
</dbReference>
<keyword evidence="2" id="KW-1185">Reference proteome</keyword>
<evidence type="ECO:0000313" key="2">
    <source>
        <dbReference type="Proteomes" id="UP001151760"/>
    </source>
</evidence>
<dbReference type="Proteomes" id="UP001151760">
    <property type="component" value="Unassembled WGS sequence"/>
</dbReference>
<name>A0ABQ5A144_9ASTR</name>
<dbReference type="GO" id="GO:0004386">
    <property type="term" value="F:helicase activity"/>
    <property type="evidence" value="ECO:0007669"/>
    <property type="project" value="UniProtKB-KW"/>
</dbReference>